<keyword evidence="2" id="KW-1185">Reference proteome</keyword>
<name>A0AA35SC50_GEOBA</name>
<reference evidence="1" key="1">
    <citation type="submission" date="2023-03" db="EMBL/GenBank/DDBJ databases">
        <authorList>
            <person name="Steffen K."/>
            <person name="Cardenas P."/>
        </authorList>
    </citation>
    <scope>NUCLEOTIDE SEQUENCE</scope>
</reference>
<sequence length="89" mass="9410">MATGQQHAGLCHGGLQVGDLDLTATEMQVISLKDVVTEPTASVEDLLEDLSKHIDSLAASSHYFVIDPSETSIINKNMGSVSTVENPSL</sequence>
<gene>
    <name evidence="1" type="ORF">GBAR_LOCUS15446</name>
</gene>
<comment type="caution">
    <text evidence="1">The sequence shown here is derived from an EMBL/GenBank/DDBJ whole genome shotgun (WGS) entry which is preliminary data.</text>
</comment>
<organism evidence="1 2">
    <name type="scientific">Geodia barretti</name>
    <name type="common">Barrett's horny sponge</name>
    <dbReference type="NCBI Taxonomy" id="519541"/>
    <lineage>
        <taxon>Eukaryota</taxon>
        <taxon>Metazoa</taxon>
        <taxon>Porifera</taxon>
        <taxon>Demospongiae</taxon>
        <taxon>Heteroscleromorpha</taxon>
        <taxon>Tetractinellida</taxon>
        <taxon>Astrophorina</taxon>
        <taxon>Geodiidae</taxon>
        <taxon>Geodia</taxon>
    </lineage>
</organism>
<proteinExistence type="predicted"/>
<evidence type="ECO:0000313" key="2">
    <source>
        <dbReference type="Proteomes" id="UP001174909"/>
    </source>
</evidence>
<protein>
    <submittedName>
        <fullName evidence="1">Uncharacterized protein</fullName>
    </submittedName>
</protein>
<dbReference type="AlphaFoldDB" id="A0AA35SC50"/>
<accession>A0AA35SC50</accession>
<dbReference type="Proteomes" id="UP001174909">
    <property type="component" value="Unassembled WGS sequence"/>
</dbReference>
<dbReference type="EMBL" id="CASHTH010002253">
    <property type="protein sequence ID" value="CAI8026969.1"/>
    <property type="molecule type" value="Genomic_DNA"/>
</dbReference>
<evidence type="ECO:0000313" key="1">
    <source>
        <dbReference type="EMBL" id="CAI8026969.1"/>
    </source>
</evidence>